<gene>
    <name evidence="4" type="ORF">DES52_11729</name>
</gene>
<evidence type="ECO:0000256" key="1">
    <source>
        <dbReference type="ARBA" id="ARBA00022857"/>
    </source>
</evidence>
<dbReference type="PANTHER" id="PTHR47706:SF1">
    <property type="entry name" value="CIPA-LIKE, PUTATIVE (AFU_ORTHOLOGUE AFUA_1G12460)-RELATED"/>
    <property type="match status" value="1"/>
</dbReference>
<dbReference type="EMBL" id="QJSX01000017">
    <property type="protein sequence ID" value="PYE50511.1"/>
    <property type="molecule type" value="Genomic_DNA"/>
</dbReference>
<sequence>MTPPTIALAGATGDLGSRIARALISRGAVVLALVRPDISAADRTHLTALGLTLAEADPNDVGAMAGVLQGTKCVVSALNGLHDVILGRQGVLLNAAVQAGVPRFIPSDYSEDFTRTTPGDNRNLDLRREFMARADLAPIQVTSVLNGAFMDMLGAEMPIIQPMIHRILYWGNADQPLDFTTKDDVAVYVAAAAMDDRTPRFLRISGDTLSARELAGVMSEVTSERYQTLHVGSLRMLGLMIKVAQRVAPQPRETFPAWQGMQYMRDMFSGQGKLDPLDTNRYPELRWTSVRTHMTTRRPG</sequence>
<dbReference type="InterPro" id="IPR036291">
    <property type="entry name" value="NAD(P)-bd_dom_sf"/>
</dbReference>
<proteinExistence type="predicted"/>
<keyword evidence="1" id="KW-0521">NADP</keyword>
<feature type="domain" description="NmrA-like" evidence="3">
    <location>
        <begin position="5"/>
        <end position="231"/>
    </location>
</feature>
<dbReference type="Gene3D" id="3.90.25.10">
    <property type="entry name" value="UDP-galactose 4-epimerase, domain 1"/>
    <property type="match status" value="1"/>
</dbReference>
<dbReference type="AlphaFoldDB" id="A0A318S6Z8"/>
<name>A0A318S6Z8_9DEIO</name>
<dbReference type="Proteomes" id="UP000248326">
    <property type="component" value="Unassembled WGS sequence"/>
</dbReference>
<dbReference type="InterPro" id="IPR051609">
    <property type="entry name" value="NmrA/Isoflavone_reductase-like"/>
</dbReference>
<dbReference type="Gene3D" id="3.40.50.720">
    <property type="entry name" value="NAD(P)-binding Rossmann-like Domain"/>
    <property type="match status" value="1"/>
</dbReference>
<reference evidence="4 5" key="1">
    <citation type="submission" date="2018-06" db="EMBL/GenBank/DDBJ databases">
        <title>Genomic Encyclopedia of Type Strains, Phase IV (KMG-IV): sequencing the most valuable type-strain genomes for metagenomic binning, comparative biology and taxonomic classification.</title>
        <authorList>
            <person name="Goeker M."/>
        </authorList>
    </citation>
    <scope>NUCLEOTIDE SEQUENCE [LARGE SCALE GENOMIC DNA]</scope>
    <source>
        <strain evidence="4 5">DSM 18048</strain>
    </source>
</reference>
<dbReference type="Pfam" id="PF05368">
    <property type="entry name" value="NmrA"/>
    <property type="match status" value="1"/>
</dbReference>
<keyword evidence="2" id="KW-0560">Oxidoreductase</keyword>
<evidence type="ECO:0000256" key="2">
    <source>
        <dbReference type="ARBA" id="ARBA00023002"/>
    </source>
</evidence>
<comment type="caution">
    <text evidence="4">The sequence shown here is derived from an EMBL/GenBank/DDBJ whole genome shotgun (WGS) entry which is preliminary data.</text>
</comment>
<dbReference type="InterPro" id="IPR008030">
    <property type="entry name" value="NmrA-like"/>
</dbReference>
<dbReference type="OrthoDB" id="319724at2"/>
<keyword evidence="5" id="KW-1185">Reference proteome</keyword>
<organism evidence="4 5">
    <name type="scientific">Deinococcus yavapaiensis KR-236</name>
    <dbReference type="NCBI Taxonomy" id="694435"/>
    <lineage>
        <taxon>Bacteria</taxon>
        <taxon>Thermotogati</taxon>
        <taxon>Deinococcota</taxon>
        <taxon>Deinococci</taxon>
        <taxon>Deinococcales</taxon>
        <taxon>Deinococcaceae</taxon>
        <taxon>Deinococcus</taxon>
    </lineage>
</organism>
<protein>
    <submittedName>
        <fullName evidence="4">NmrA-like family protein</fullName>
    </submittedName>
</protein>
<dbReference type="PANTHER" id="PTHR47706">
    <property type="entry name" value="NMRA-LIKE FAMILY PROTEIN"/>
    <property type="match status" value="1"/>
</dbReference>
<dbReference type="SUPFAM" id="SSF51735">
    <property type="entry name" value="NAD(P)-binding Rossmann-fold domains"/>
    <property type="match status" value="1"/>
</dbReference>
<evidence type="ECO:0000313" key="4">
    <source>
        <dbReference type="EMBL" id="PYE50511.1"/>
    </source>
</evidence>
<evidence type="ECO:0000313" key="5">
    <source>
        <dbReference type="Proteomes" id="UP000248326"/>
    </source>
</evidence>
<evidence type="ECO:0000259" key="3">
    <source>
        <dbReference type="Pfam" id="PF05368"/>
    </source>
</evidence>
<dbReference type="RefSeq" id="WP_110888278.1">
    <property type="nucleotide sequence ID" value="NZ_QJSX01000017.1"/>
</dbReference>
<dbReference type="GO" id="GO:0016491">
    <property type="term" value="F:oxidoreductase activity"/>
    <property type="evidence" value="ECO:0007669"/>
    <property type="project" value="UniProtKB-KW"/>
</dbReference>
<accession>A0A318S6Z8</accession>